<sequence>MKALVLEGINQPIEIKNIDKPNVEKDFSLITVKTTGLNHRDLWITKGQYAGLKFPIVLGSDVCGLHLNNRVVINPAFFWGENLNVQSKQFEILGLPRNGSLSEFVCVPNSSIYQAPNHLTDEQVAAIPLAGLTAFRALVTKTKPIKGEKILITGIGGGVALFVLQYAIALGLEVYVNSSSDEKIQKALSIGAKGGVNYTSMDWDKKLQEMCNGVDIIVDGAAGSDFNKLVKVCNPAARICIYGGTQGLIGNLMPQQIFWKQISIFGSTMGSDQEFRDMLDVINTYKIVPIVDSVYAFEDVNQALLRMSKGDQVGKIIIKIAE</sequence>
<dbReference type="InterPro" id="IPR013149">
    <property type="entry name" value="ADH-like_C"/>
</dbReference>
<dbReference type="Gene3D" id="3.40.50.720">
    <property type="entry name" value="NAD(P)-binding Rossmann-like Domain"/>
    <property type="match status" value="1"/>
</dbReference>
<dbReference type="AlphaFoldDB" id="A0A9D7S8R9"/>
<dbReference type="InterPro" id="IPR036291">
    <property type="entry name" value="NAD(P)-bd_dom_sf"/>
</dbReference>
<dbReference type="InterPro" id="IPR013154">
    <property type="entry name" value="ADH-like_N"/>
</dbReference>
<dbReference type="InterPro" id="IPR020843">
    <property type="entry name" value="ER"/>
</dbReference>
<evidence type="ECO:0000259" key="1">
    <source>
        <dbReference type="SMART" id="SM00829"/>
    </source>
</evidence>
<dbReference type="Pfam" id="PF00107">
    <property type="entry name" value="ADH_zinc_N"/>
    <property type="match status" value="1"/>
</dbReference>
<protein>
    <submittedName>
        <fullName evidence="2">Zinc-binding dehydrogenase</fullName>
    </submittedName>
</protein>
<dbReference type="InterPro" id="IPR052711">
    <property type="entry name" value="Zinc_ADH-like"/>
</dbReference>
<dbReference type="PANTHER" id="PTHR45033">
    <property type="match status" value="1"/>
</dbReference>
<accession>A0A9D7S8R9</accession>
<evidence type="ECO:0000313" key="3">
    <source>
        <dbReference type="Proteomes" id="UP000808349"/>
    </source>
</evidence>
<dbReference type="Gene3D" id="3.90.180.10">
    <property type="entry name" value="Medium-chain alcohol dehydrogenases, catalytic domain"/>
    <property type="match status" value="1"/>
</dbReference>
<reference evidence="2 3" key="1">
    <citation type="submission" date="2020-10" db="EMBL/GenBank/DDBJ databases">
        <title>Connecting structure to function with the recovery of over 1000 high-quality activated sludge metagenome-assembled genomes encoding full-length rRNA genes using long-read sequencing.</title>
        <authorList>
            <person name="Singleton C.M."/>
            <person name="Petriglieri F."/>
            <person name="Kristensen J.M."/>
            <person name="Kirkegaard R.H."/>
            <person name="Michaelsen T.Y."/>
            <person name="Andersen M.H."/>
            <person name="Karst S.M."/>
            <person name="Dueholm M.S."/>
            <person name="Nielsen P.H."/>
            <person name="Albertsen M."/>
        </authorList>
    </citation>
    <scope>NUCLEOTIDE SEQUENCE [LARGE SCALE GENOMIC DNA]</scope>
    <source>
        <strain evidence="2">Ribe_18-Q3-R11-54_BAT3C.373</strain>
    </source>
</reference>
<dbReference type="SUPFAM" id="SSF50129">
    <property type="entry name" value="GroES-like"/>
    <property type="match status" value="1"/>
</dbReference>
<dbReference type="Pfam" id="PF08240">
    <property type="entry name" value="ADH_N"/>
    <property type="match status" value="1"/>
</dbReference>
<dbReference type="InterPro" id="IPR011032">
    <property type="entry name" value="GroES-like_sf"/>
</dbReference>
<evidence type="ECO:0000313" key="2">
    <source>
        <dbReference type="EMBL" id="MBK9717843.1"/>
    </source>
</evidence>
<organism evidence="2 3">
    <name type="scientific">Candidatus Defluviibacterium haderslevense</name>
    <dbReference type="NCBI Taxonomy" id="2981993"/>
    <lineage>
        <taxon>Bacteria</taxon>
        <taxon>Pseudomonadati</taxon>
        <taxon>Bacteroidota</taxon>
        <taxon>Saprospiria</taxon>
        <taxon>Saprospirales</taxon>
        <taxon>Saprospiraceae</taxon>
        <taxon>Candidatus Defluviibacterium</taxon>
    </lineage>
</organism>
<comment type="caution">
    <text evidence="2">The sequence shown here is derived from an EMBL/GenBank/DDBJ whole genome shotgun (WGS) entry which is preliminary data.</text>
</comment>
<dbReference type="SUPFAM" id="SSF51735">
    <property type="entry name" value="NAD(P)-binding Rossmann-fold domains"/>
    <property type="match status" value="1"/>
</dbReference>
<dbReference type="PANTHER" id="PTHR45033:SF3">
    <property type="entry name" value="DEHYDROGENASE, PUTATIVE (AFU_ORTHOLOGUE AFUA_2G13270)-RELATED"/>
    <property type="match status" value="1"/>
</dbReference>
<proteinExistence type="predicted"/>
<gene>
    <name evidence="2" type="ORF">IPO85_10070</name>
</gene>
<dbReference type="SMART" id="SM00829">
    <property type="entry name" value="PKS_ER"/>
    <property type="match status" value="1"/>
</dbReference>
<name>A0A9D7S8R9_9BACT</name>
<dbReference type="Proteomes" id="UP000808349">
    <property type="component" value="Unassembled WGS sequence"/>
</dbReference>
<dbReference type="EMBL" id="JADKFW010000005">
    <property type="protein sequence ID" value="MBK9717843.1"/>
    <property type="molecule type" value="Genomic_DNA"/>
</dbReference>
<dbReference type="GO" id="GO:0016491">
    <property type="term" value="F:oxidoreductase activity"/>
    <property type="evidence" value="ECO:0007669"/>
    <property type="project" value="InterPro"/>
</dbReference>
<feature type="domain" description="Enoyl reductase (ER)" evidence="1">
    <location>
        <begin position="8"/>
        <end position="318"/>
    </location>
</feature>